<dbReference type="EMBL" id="AXCR01000007">
    <property type="protein sequence ID" value="KJR85654.1"/>
    <property type="molecule type" value="Genomic_DNA"/>
</dbReference>
<reference evidence="2 3" key="2">
    <citation type="journal article" date="2015" name="Eukaryot. Cell">
        <title>Asexual propagation of a virulent clone complex in a human and feline outbreak of sporotrichosis.</title>
        <authorList>
            <person name="Teixeira Mde M."/>
            <person name="Rodrigues A.M."/>
            <person name="Tsui C.K."/>
            <person name="de Almeida L.G."/>
            <person name="Van Diepeningen A.D."/>
            <person name="van den Ende B.G."/>
            <person name="Fernandes G.F."/>
            <person name="Kano R."/>
            <person name="Hamelin R.C."/>
            <person name="Lopes-Bezerra L.M."/>
            <person name="Vasconcelos A.T."/>
            <person name="de Hoog S."/>
            <person name="de Camargo Z.P."/>
            <person name="Felipe M.S."/>
        </authorList>
    </citation>
    <scope>NUCLEOTIDE SEQUENCE [LARGE SCALE GENOMIC DNA]</scope>
    <source>
        <strain evidence="2 3">1099-18</strain>
    </source>
</reference>
<evidence type="ECO:0000313" key="2">
    <source>
        <dbReference type="EMBL" id="KJR85654.1"/>
    </source>
</evidence>
<accession>A0A0F2M996</accession>
<gene>
    <name evidence="2" type="ORF">SPSK_10945</name>
</gene>
<evidence type="ECO:0000256" key="1">
    <source>
        <dbReference type="SAM" id="MobiDB-lite"/>
    </source>
</evidence>
<sequence>MDEKKTLRKKRRDEARAGKYGLLSKRASEGVSGGRRESEPERDNLTTCVGNRRQSTLKEQLAGWDLGLGAGVGV</sequence>
<dbReference type="VEuPathDB" id="FungiDB:SPSK_10945"/>
<evidence type="ECO:0000313" key="3">
    <source>
        <dbReference type="Proteomes" id="UP000033710"/>
    </source>
</evidence>
<organism evidence="2 3">
    <name type="scientific">Sporothrix schenckii 1099-18</name>
    <dbReference type="NCBI Taxonomy" id="1397361"/>
    <lineage>
        <taxon>Eukaryota</taxon>
        <taxon>Fungi</taxon>
        <taxon>Dikarya</taxon>
        <taxon>Ascomycota</taxon>
        <taxon>Pezizomycotina</taxon>
        <taxon>Sordariomycetes</taxon>
        <taxon>Sordariomycetidae</taxon>
        <taxon>Ophiostomatales</taxon>
        <taxon>Ophiostomataceae</taxon>
        <taxon>Sporothrix</taxon>
    </lineage>
</organism>
<dbReference type="AlphaFoldDB" id="A0A0F2M996"/>
<dbReference type="KEGG" id="ssck:SPSK_10945"/>
<feature type="compositionally biased region" description="Basic residues" evidence="1">
    <location>
        <begin position="1"/>
        <end position="11"/>
    </location>
</feature>
<protein>
    <submittedName>
        <fullName evidence="2">Uncharacterized protein</fullName>
    </submittedName>
</protein>
<name>A0A0F2M996_SPOSC</name>
<reference evidence="2 3" key="1">
    <citation type="journal article" date="2014" name="BMC Genomics">
        <title>Comparative genomics of the major fungal agents of human and animal Sporotrichosis: Sporothrix schenckii and Sporothrix brasiliensis.</title>
        <authorList>
            <person name="Teixeira M.M."/>
            <person name="de Almeida L.G."/>
            <person name="Kubitschek-Barreira P."/>
            <person name="Alves F.L."/>
            <person name="Kioshima E.S."/>
            <person name="Abadio A.K."/>
            <person name="Fernandes L."/>
            <person name="Derengowski L.S."/>
            <person name="Ferreira K.S."/>
            <person name="Souza R.C."/>
            <person name="Ruiz J.C."/>
            <person name="de Andrade N.C."/>
            <person name="Paes H.C."/>
            <person name="Nicola A.M."/>
            <person name="Albuquerque P."/>
            <person name="Gerber A.L."/>
            <person name="Martins V.P."/>
            <person name="Peconick L.D."/>
            <person name="Neto A.V."/>
            <person name="Chaucanez C.B."/>
            <person name="Silva P.A."/>
            <person name="Cunha O.L."/>
            <person name="de Oliveira F.F."/>
            <person name="dos Santos T.C."/>
            <person name="Barros A.L."/>
            <person name="Soares M.A."/>
            <person name="de Oliveira L.M."/>
            <person name="Marini M.M."/>
            <person name="Villalobos-Duno H."/>
            <person name="Cunha M.M."/>
            <person name="de Hoog S."/>
            <person name="da Silveira J.F."/>
            <person name="Henrissat B."/>
            <person name="Nino-Vega G.A."/>
            <person name="Cisalpino P.S."/>
            <person name="Mora-Montes H.M."/>
            <person name="Almeida S.R."/>
            <person name="Stajich J.E."/>
            <person name="Lopes-Bezerra L.M."/>
            <person name="Vasconcelos A.T."/>
            <person name="Felipe M.S."/>
        </authorList>
    </citation>
    <scope>NUCLEOTIDE SEQUENCE [LARGE SCALE GENOMIC DNA]</scope>
    <source>
        <strain evidence="2 3">1099-18</strain>
    </source>
</reference>
<dbReference type="RefSeq" id="XP_016588330.1">
    <property type="nucleotide sequence ID" value="XM_016737175.1"/>
</dbReference>
<dbReference type="GeneID" id="27672452"/>
<feature type="compositionally biased region" description="Basic and acidic residues" evidence="1">
    <location>
        <begin position="34"/>
        <end position="44"/>
    </location>
</feature>
<dbReference type="Proteomes" id="UP000033710">
    <property type="component" value="Unassembled WGS sequence"/>
</dbReference>
<comment type="caution">
    <text evidence="2">The sequence shown here is derived from an EMBL/GenBank/DDBJ whole genome shotgun (WGS) entry which is preliminary data.</text>
</comment>
<proteinExistence type="predicted"/>
<feature type="region of interest" description="Disordered" evidence="1">
    <location>
        <begin position="1"/>
        <end position="45"/>
    </location>
</feature>